<dbReference type="GO" id="GO:0005518">
    <property type="term" value="F:collagen binding"/>
    <property type="evidence" value="ECO:0007669"/>
    <property type="project" value="InterPro"/>
</dbReference>
<dbReference type="GeneID" id="87589762"/>
<reference evidence="2 4" key="1">
    <citation type="submission" date="2015-07" db="EMBL/GenBank/DDBJ databases">
        <title>Fjat-14205 dsm 2895.</title>
        <authorList>
            <person name="Liu B."/>
            <person name="Wang J."/>
            <person name="Zhu Y."/>
            <person name="Liu G."/>
            <person name="Chen Q."/>
            <person name="Chen Z."/>
            <person name="Lan J."/>
            <person name="Che J."/>
            <person name="Ge C."/>
            <person name="Shi H."/>
            <person name="Pan Z."/>
            <person name="Liu X."/>
        </authorList>
    </citation>
    <scope>NUCLEOTIDE SEQUENCE [LARGE SCALE GENOMIC DNA]</scope>
    <source>
        <strain evidence="2 4">DSM 2895</strain>
    </source>
</reference>
<feature type="domain" description="Collagen binding" evidence="1">
    <location>
        <begin position="3"/>
        <end position="50"/>
    </location>
</feature>
<dbReference type="Proteomes" id="UP000037269">
    <property type="component" value="Unassembled WGS sequence"/>
</dbReference>
<dbReference type="OrthoDB" id="2056845at2"/>
<dbReference type="EMBL" id="FNED01000045">
    <property type="protein sequence ID" value="SDK24213.1"/>
    <property type="molecule type" value="Genomic_DNA"/>
</dbReference>
<sequence>MKKTDDDQDFKISFGDIKSAYRIVYTTNITNQDQTKFDNTVILFGKDFLPKEAGVSVGVKMGVSLAKISTAYDPATQTITWEIKYNYMKKLLIGK</sequence>
<dbReference type="PATRIC" id="fig|47500.8.peg.1066"/>
<dbReference type="InterPro" id="IPR008966">
    <property type="entry name" value="Adhesion_dom_sf"/>
</dbReference>
<evidence type="ECO:0000259" key="1">
    <source>
        <dbReference type="Pfam" id="PF05737"/>
    </source>
</evidence>
<dbReference type="AlphaFoldDB" id="A0A0D1XIP0"/>
<dbReference type="EMBL" id="LGUG01000004">
    <property type="protein sequence ID" value="KON97592.1"/>
    <property type="molecule type" value="Genomic_DNA"/>
</dbReference>
<evidence type="ECO:0000313" key="3">
    <source>
        <dbReference type="EMBL" id="SDK24213.1"/>
    </source>
</evidence>
<accession>A0A0D1XIP0</accession>
<evidence type="ECO:0000313" key="4">
    <source>
        <dbReference type="Proteomes" id="UP000037269"/>
    </source>
</evidence>
<dbReference type="STRING" id="47500.AF333_21185"/>
<gene>
    <name evidence="2" type="ORF">AF333_21185</name>
    <name evidence="3" type="ORF">SAMN04487909_1454</name>
</gene>
<name>A0A0D1XIP0_ANEMI</name>
<dbReference type="RefSeq" id="WP_043066875.1">
    <property type="nucleotide sequence ID" value="NZ_BJOA01000148.1"/>
</dbReference>
<dbReference type="Pfam" id="PF05737">
    <property type="entry name" value="Collagen_bind"/>
    <property type="match status" value="1"/>
</dbReference>
<proteinExistence type="predicted"/>
<keyword evidence="4" id="KW-1185">Reference proteome</keyword>
<dbReference type="SUPFAM" id="SSF49401">
    <property type="entry name" value="Bacterial adhesins"/>
    <property type="match status" value="1"/>
</dbReference>
<reference evidence="3 5" key="2">
    <citation type="submission" date="2016-10" db="EMBL/GenBank/DDBJ databases">
        <authorList>
            <person name="de Groot N.N."/>
        </authorList>
    </citation>
    <scope>NUCLEOTIDE SEQUENCE [LARGE SCALE GENOMIC DNA]</scope>
    <source>
        <strain evidence="3 5">DSM 2895</strain>
    </source>
</reference>
<dbReference type="Gene3D" id="2.60.40.740">
    <property type="match status" value="1"/>
</dbReference>
<protein>
    <submittedName>
        <fullName evidence="3">Collagen binding domain-containing protein</fullName>
    </submittedName>
</protein>
<evidence type="ECO:0000313" key="5">
    <source>
        <dbReference type="Proteomes" id="UP000182836"/>
    </source>
</evidence>
<keyword evidence="3" id="KW-0176">Collagen</keyword>
<dbReference type="InterPro" id="IPR008456">
    <property type="entry name" value="Collagen-bd_dom"/>
</dbReference>
<organism evidence="2 4">
    <name type="scientific">Aneurinibacillus migulanus</name>
    <name type="common">Bacillus migulanus</name>
    <dbReference type="NCBI Taxonomy" id="47500"/>
    <lineage>
        <taxon>Bacteria</taxon>
        <taxon>Bacillati</taxon>
        <taxon>Bacillota</taxon>
        <taxon>Bacilli</taxon>
        <taxon>Bacillales</taxon>
        <taxon>Paenibacillaceae</taxon>
        <taxon>Aneurinibacillus group</taxon>
        <taxon>Aneurinibacillus</taxon>
    </lineage>
</organism>
<evidence type="ECO:0000313" key="2">
    <source>
        <dbReference type="EMBL" id="KON97592.1"/>
    </source>
</evidence>
<dbReference type="Proteomes" id="UP000182836">
    <property type="component" value="Unassembled WGS sequence"/>
</dbReference>